<dbReference type="EMBL" id="JAPZBO010000009">
    <property type="protein sequence ID" value="KAJ5303536.1"/>
    <property type="molecule type" value="Genomic_DNA"/>
</dbReference>
<reference evidence="2" key="1">
    <citation type="submission" date="2022-12" db="EMBL/GenBank/DDBJ databases">
        <authorList>
            <person name="Petersen C."/>
        </authorList>
    </citation>
    <scope>NUCLEOTIDE SEQUENCE</scope>
    <source>
        <strain evidence="2">IBT 21472</strain>
    </source>
</reference>
<feature type="compositionally biased region" description="Acidic residues" evidence="1">
    <location>
        <begin position="335"/>
        <end position="344"/>
    </location>
</feature>
<feature type="region of interest" description="Disordered" evidence="1">
    <location>
        <begin position="267"/>
        <end position="360"/>
    </location>
</feature>
<organism evidence="2 3">
    <name type="scientific">Penicillium atrosanguineum</name>
    <dbReference type="NCBI Taxonomy" id="1132637"/>
    <lineage>
        <taxon>Eukaryota</taxon>
        <taxon>Fungi</taxon>
        <taxon>Dikarya</taxon>
        <taxon>Ascomycota</taxon>
        <taxon>Pezizomycotina</taxon>
        <taxon>Eurotiomycetes</taxon>
        <taxon>Eurotiomycetidae</taxon>
        <taxon>Eurotiales</taxon>
        <taxon>Aspergillaceae</taxon>
        <taxon>Penicillium</taxon>
    </lineage>
</organism>
<evidence type="ECO:0000313" key="2">
    <source>
        <dbReference type="EMBL" id="KAJ5303536.1"/>
    </source>
</evidence>
<protein>
    <submittedName>
        <fullName evidence="2">Uncharacterized protein</fullName>
    </submittedName>
</protein>
<evidence type="ECO:0000313" key="3">
    <source>
        <dbReference type="Proteomes" id="UP001147746"/>
    </source>
</evidence>
<proteinExistence type="predicted"/>
<evidence type="ECO:0000256" key="1">
    <source>
        <dbReference type="SAM" id="MobiDB-lite"/>
    </source>
</evidence>
<sequence length="458" mass="51990">MANMSNEDLYSRFREAHQPVSDLNFATRRKDSTIADPDPSHGYMDVALQPFMHNMALLETGESLARYQVRNPYDLFASSLEERLRTLMNTNSPDVQPDISKDPSTAASINWADLIREAKQDDFRQHPDGKYYFLFRSEHYIIMDKHDYGVMSILKSFLHPWPPWPHPDDVDKERLVLTMEHDKAIQFKTAHAEVGSRLDGYLTKLRERDHHLAVYRNAIKDWSRIYFGAVYDLPGESNEAPLASPIQQCEPSRAISVDSVNSIEFDNRGDIEYGDQGDDDFVPPGGEGFLDESTENLDNTVSEASRGRSHARKCNNPTDASYYTLSSITERNGGDDDERDDNEETPTNTPTKISSPKRRRVATNYSLSTGVRTRLNQIEKQNGFSVLDPLLKKGIPWSSVTDQYNLEFGTHRSVESVRAVWDRLSLNPEPTEGATAIRSKAEPSRERARPPILSCFGP</sequence>
<feature type="compositionally biased region" description="Polar residues" evidence="1">
    <location>
        <begin position="345"/>
        <end position="354"/>
    </location>
</feature>
<reference evidence="2" key="2">
    <citation type="journal article" date="2023" name="IMA Fungus">
        <title>Comparative genomic study of the Penicillium genus elucidates a diverse pangenome and 15 lateral gene transfer events.</title>
        <authorList>
            <person name="Petersen C."/>
            <person name="Sorensen T."/>
            <person name="Nielsen M.R."/>
            <person name="Sondergaard T.E."/>
            <person name="Sorensen J.L."/>
            <person name="Fitzpatrick D.A."/>
            <person name="Frisvad J.C."/>
            <person name="Nielsen K.L."/>
        </authorList>
    </citation>
    <scope>NUCLEOTIDE SEQUENCE</scope>
    <source>
        <strain evidence="2">IBT 21472</strain>
    </source>
</reference>
<dbReference type="Proteomes" id="UP001147746">
    <property type="component" value="Unassembled WGS sequence"/>
</dbReference>
<accession>A0A9W9PPZ1</accession>
<comment type="caution">
    <text evidence="2">The sequence shown here is derived from an EMBL/GenBank/DDBJ whole genome shotgun (WGS) entry which is preliminary data.</text>
</comment>
<keyword evidence="3" id="KW-1185">Reference proteome</keyword>
<dbReference type="AlphaFoldDB" id="A0A9W9PPZ1"/>
<feature type="compositionally biased region" description="Acidic residues" evidence="1">
    <location>
        <begin position="272"/>
        <end position="281"/>
    </location>
</feature>
<feature type="compositionally biased region" description="Polar residues" evidence="1">
    <location>
        <begin position="315"/>
        <end position="329"/>
    </location>
</feature>
<gene>
    <name evidence="2" type="ORF">N7476_010335</name>
</gene>
<name>A0A9W9PPZ1_9EURO</name>
<feature type="region of interest" description="Disordered" evidence="1">
    <location>
        <begin position="430"/>
        <end position="458"/>
    </location>
</feature>
<feature type="compositionally biased region" description="Basic and acidic residues" evidence="1">
    <location>
        <begin position="439"/>
        <end position="449"/>
    </location>
</feature>